<evidence type="ECO:0000256" key="1">
    <source>
        <dbReference type="SAM" id="Phobius"/>
    </source>
</evidence>
<feature type="transmembrane region" description="Helical" evidence="1">
    <location>
        <begin position="28"/>
        <end position="50"/>
    </location>
</feature>
<dbReference type="AlphaFoldDB" id="A0A0F4QHV9"/>
<dbReference type="EMBL" id="JXYA01000043">
    <property type="protein sequence ID" value="KJZ06870.1"/>
    <property type="molecule type" value="Genomic_DNA"/>
</dbReference>
<comment type="caution">
    <text evidence="2">The sequence shown here is derived from an EMBL/GenBank/DDBJ whole genome shotgun (WGS) entry which is preliminary data.</text>
</comment>
<gene>
    <name evidence="2" type="ORF">TW77_17640</name>
</gene>
<reference evidence="2 3" key="1">
    <citation type="journal article" date="2015" name="BMC Genomics">
        <title>Genome mining reveals unlocked bioactive potential of marine Gram-negative bacteria.</title>
        <authorList>
            <person name="Machado H."/>
            <person name="Sonnenschein E.C."/>
            <person name="Melchiorsen J."/>
            <person name="Gram L."/>
        </authorList>
    </citation>
    <scope>NUCLEOTIDE SEQUENCE [LARGE SCALE GENOMIC DNA]</scope>
    <source>
        <strain evidence="2 3">S2471</strain>
    </source>
</reference>
<keyword evidence="1" id="KW-0472">Membrane</keyword>
<name>A0A0F4QHV9_9GAMM</name>
<sequence length="105" mass="11640">MFDQRTSMPLSSYFAYFTAYRLNVVARFAMAIFGGYALTALSISLMSLLLPVSKVNAVLFSVCLSVLIHCLIFIAVFAIKSLRFLCGGFLLLATLQFMLLLILRG</sequence>
<proteinExistence type="predicted"/>
<feature type="transmembrane region" description="Helical" evidence="1">
    <location>
        <begin position="57"/>
        <end position="76"/>
    </location>
</feature>
<evidence type="ECO:0000313" key="2">
    <source>
        <dbReference type="EMBL" id="KJZ06870.1"/>
    </source>
</evidence>
<keyword evidence="3" id="KW-1185">Reference proteome</keyword>
<accession>A0A0F4QHV9</accession>
<protein>
    <recommendedName>
        <fullName evidence="4">DUF3649 domain-containing protein</fullName>
    </recommendedName>
</protein>
<evidence type="ECO:0000313" key="3">
    <source>
        <dbReference type="Proteomes" id="UP000033452"/>
    </source>
</evidence>
<feature type="transmembrane region" description="Helical" evidence="1">
    <location>
        <begin position="82"/>
        <end position="103"/>
    </location>
</feature>
<keyword evidence="1" id="KW-1133">Transmembrane helix</keyword>
<organism evidence="2 3">
    <name type="scientific">Pseudoalteromonas rubra</name>
    <dbReference type="NCBI Taxonomy" id="43658"/>
    <lineage>
        <taxon>Bacteria</taxon>
        <taxon>Pseudomonadati</taxon>
        <taxon>Pseudomonadota</taxon>
        <taxon>Gammaproteobacteria</taxon>
        <taxon>Alteromonadales</taxon>
        <taxon>Pseudoalteromonadaceae</taxon>
        <taxon>Pseudoalteromonas</taxon>
    </lineage>
</organism>
<evidence type="ECO:0008006" key="4">
    <source>
        <dbReference type="Google" id="ProtNLM"/>
    </source>
</evidence>
<dbReference type="Proteomes" id="UP000033452">
    <property type="component" value="Unassembled WGS sequence"/>
</dbReference>
<dbReference type="PATRIC" id="fig|43658.5.peg.3725"/>
<keyword evidence="1" id="KW-0812">Transmembrane</keyword>